<evidence type="ECO:0008006" key="4">
    <source>
        <dbReference type="Google" id="ProtNLM"/>
    </source>
</evidence>
<feature type="region of interest" description="Disordered" evidence="1">
    <location>
        <begin position="437"/>
        <end position="471"/>
    </location>
</feature>
<keyword evidence="3" id="KW-1185">Reference proteome</keyword>
<evidence type="ECO:0000313" key="3">
    <source>
        <dbReference type="Proteomes" id="UP000798951"/>
    </source>
</evidence>
<comment type="caution">
    <text evidence="2">The sequence shown here is derived from an EMBL/GenBank/DDBJ whole genome shotgun (WGS) entry which is preliminary data.</text>
</comment>
<feature type="compositionally biased region" description="Low complexity" evidence="1">
    <location>
        <begin position="170"/>
        <end position="180"/>
    </location>
</feature>
<evidence type="ECO:0000256" key="1">
    <source>
        <dbReference type="SAM" id="MobiDB-lite"/>
    </source>
</evidence>
<accession>A0ABQ6YJ37</accession>
<protein>
    <recommendedName>
        <fullName evidence="4">PPE family protein</fullName>
    </recommendedName>
</protein>
<feature type="compositionally biased region" description="Polar residues" evidence="1">
    <location>
        <begin position="407"/>
        <end position="421"/>
    </location>
</feature>
<name>A0ABQ6YJ37_9NOCA</name>
<feature type="compositionally biased region" description="Low complexity" evidence="1">
    <location>
        <begin position="189"/>
        <end position="199"/>
    </location>
</feature>
<gene>
    <name evidence="2" type="ORF">FNL39_106189</name>
</gene>
<feature type="region of interest" description="Disordered" evidence="1">
    <location>
        <begin position="170"/>
        <end position="199"/>
    </location>
</feature>
<organism evidence="2 3">
    <name type="scientific">Nocardia caishijiensis</name>
    <dbReference type="NCBI Taxonomy" id="184756"/>
    <lineage>
        <taxon>Bacteria</taxon>
        <taxon>Bacillati</taxon>
        <taxon>Actinomycetota</taxon>
        <taxon>Actinomycetes</taxon>
        <taxon>Mycobacteriales</taxon>
        <taxon>Nocardiaceae</taxon>
        <taxon>Nocardia</taxon>
    </lineage>
</organism>
<sequence length="602" mass="60928">MIPGGGENADHWRHRDIVQAFSTLDVGDAVAQADTFRQLARWWEDGVHAFAYAIEAALPAAWSGLGADAAISSLRRYLGRARDLVSALEVVPGLVEAAAEAVVATKWAIPDAVDVVSVPAWSTDPGGLRESIEREAEARAVLRERYVLPFAELDRRIPMIPLPSSPFTVGSTGASGSASARHPNATVNRTSSSDSGRTVRSSMADVLYCSTAQRETDCEALSIRTDESPTATSRIAASAAGQASAAFSGTTPITVAADTVVDPRSRSGRVAIESCSTSVGPVCPDGRSVELSDEEGRAASTFEMGEDPDNRSHLCAQTAGTPCTIEVAATTRVPDGAGAEVVAVDASAAERTDDPSASTSSASCVAQHPGTAWPAVTSAEGYFGTEAERATSPSERGTRPAGGPSAVFTSQAAEGTRSGTIQHDAGAVRTGAIPQGAEATRAGSSHHGTEGMRAVTSQHGAEGTRGLGQHSAEPARAWACLHDAEGMRAGASGQGLGWVSVNVGGPGAGGGGGYRGADGLDAGDDRGAGATSATMGAGCFAGAVVPTAADASKNGGVRDVPVYLVTEANTDVLLGCSLPTVTGGVIGGVRGEGHDSAVRGAR</sequence>
<dbReference type="Proteomes" id="UP000798951">
    <property type="component" value="Unassembled WGS sequence"/>
</dbReference>
<proteinExistence type="predicted"/>
<dbReference type="EMBL" id="VMSD01000006">
    <property type="protein sequence ID" value="KAF0845800.1"/>
    <property type="molecule type" value="Genomic_DNA"/>
</dbReference>
<feature type="region of interest" description="Disordered" evidence="1">
    <location>
        <begin position="347"/>
        <end position="367"/>
    </location>
</feature>
<reference evidence="2 3" key="1">
    <citation type="submission" date="2019-07" db="EMBL/GenBank/DDBJ databases">
        <title>Genomic Encyclopedia of Type Strains, Phase IV (KMG-IV): sequencing the most valuable type-strain genomes for metagenomic binning, comparative biology and taxonomic classification.</title>
        <authorList>
            <person name="Goeker M."/>
        </authorList>
    </citation>
    <scope>NUCLEOTIDE SEQUENCE [LARGE SCALE GENOMIC DNA]</scope>
    <source>
        <strain evidence="2 3">DSM 44831</strain>
    </source>
</reference>
<feature type="region of interest" description="Disordered" evidence="1">
    <location>
        <begin position="386"/>
        <end position="423"/>
    </location>
</feature>
<evidence type="ECO:0000313" key="2">
    <source>
        <dbReference type="EMBL" id="KAF0845800.1"/>
    </source>
</evidence>